<dbReference type="Proteomes" id="UP000267268">
    <property type="component" value="Chromosome 1"/>
</dbReference>
<organism evidence="20 21">
    <name type="scientific">Flammeovirga pectinis</name>
    <dbReference type="NCBI Taxonomy" id="2494373"/>
    <lineage>
        <taxon>Bacteria</taxon>
        <taxon>Pseudomonadati</taxon>
        <taxon>Bacteroidota</taxon>
        <taxon>Cytophagia</taxon>
        <taxon>Cytophagales</taxon>
        <taxon>Flammeovirgaceae</taxon>
        <taxon>Flammeovirga</taxon>
    </lineage>
</organism>
<dbReference type="Gene3D" id="2.60.120.260">
    <property type="entry name" value="Galactose-binding domain-like"/>
    <property type="match status" value="1"/>
</dbReference>
<dbReference type="InterPro" id="IPR041447">
    <property type="entry name" value="Mannosidase_ig"/>
</dbReference>
<keyword evidence="12" id="KW-0326">Glycosidase</keyword>
<evidence type="ECO:0000256" key="13">
    <source>
        <dbReference type="ARBA" id="ARBA00038429"/>
    </source>
</evidence>
<dbReference type="FunFam" id="3.20.20.80:FF:000050">
    <property type="entry name" value="Beta-mannosidase B"/>
    <property type="match status" value="1"/>
</dbReference>
<dbReference type="PANTHER" id="PTHR43730">
    <property type="entry name" value="BETA-MANNOSIDASE"/>
    <property type="match status" value="1"/>
</dbReference>
<comment type="subcellular location">
    <subcellularLocation>
        <location evidence="2">Lysosome</location>
    </subcellularLocation>
    <subcellularLocation>
        <location evidence="3">Secreted</location>
    </subcellularLocation>
</comment>
<evidence type="ECO:0000256" key="11">
    <source>
        <dbReference type="ARBA" id="ARBA00023228"/>
    </source>
</evidence>
<evidence type="ECO:0000256" key="7">
    <source>
        <dbReference type="ARBA" id="ARBA00022525"/>
    </source>
</evidence>
<evidence type="ECO:0000256" key="10">
    <source>
        <dbReference type="ARBA" id="ARBA00023180"/>
    </source>
</evidence>
<evidence type="ECO:0000259" key="16">
    <source>
        <dbReference type="Pfam" id="PF00703"/>
    </source>
</evidence>
<dbReference type="Pfam" id="PF17753">
    <property type="entry name" value="Ig_mannosidase"/>
    <property type="match status" value="1"/>
</dbReference>
<evidence type="ECO:0000256" key="12">
    <source>
        <dbReference type="ARBA" id="ARBA00023295"/>
    </source>
</evidence>
<evidence type="ECO:0000313" key="21">
    <source>
        <dbReference type="Proteomes" id="UP000267268"/>
    </source>
</evidence>
<dbReference type="InterPro" id="IPR008979">
    <property type="entry name" value="Galactose-bd-like_sf"/>
</dbReference>
<evidence type="ECO:0000256" key="1">
    <source>
        <dbReference type="ARBA" id="ARBA00000829"/>
    </source>
</evidence>
<dbReference type="GO" id="GO:0005764">
    <property type="term" value="C:lysosome"/>
    <property type="evidence" value="ECO:0007669"/>
    <property type="project" value="UniProtKB-SubCell"/>
</dbReference>
<protein>
    <recommendedName>
        <fullName evidence="14">Beta-mannosidase B</fullName>
        <ecNumber evidence="6">3.2.1.25</ecNumber>
    </recommendedName>
    <alternativeName>
        <fullName evidence="15">Mannanase B</fullName>
    </alternativeName>
</protein>
<feature type="domain" description="Glycoside hydrolase family 2 immunoglobulin-like beta-sandwich" evidence="16">
    <location>
        <begin position="223"/>
        <end position="328"/>
    </location>
</feature>
<evidence type="ECO:0000256" key="5">
    <source>
        <dbReference type="ARBA" id="ARBA00011738"/>
    </source>
</evidence>
<dbReference type="GO" id="GO:0005975">
    <property type="term" value="P:carbohydrate metabolic process"/>
    <property type="evidence" value="ECO:0007669"/>
    <property type="project" value="InterPro"/>
</dbReference>
<reference evidence="20 21" key="1">
    <citation type="submission" date="2018-12" db="EMBL/GenBank/DDBJ databases">
        <title>Flammeovirga pectinis sp. nov., isolated from the gut of the Korean scallop, Patinopecten yessoensis.</title>
        <authorList>
            <person name="Bae J.-W."/>
            <person name="Jeong Y.-S."/>
            <person name="Kang W."/>
        </authorList>
    </citation>
    <scope>NUCLEOTIDE SEQUENCE [LARGE SCALE GENOMIC DNA]</scope>
    <source>
        <strain evidence="20 21">L12M1</strain>
    </source>
</reference>
<dbReference type="OrthoDB" id="9801077at2"/>
<evidence type="ECO:0000256" key="4">
    <source>
        <dbReference type="ARBA" id="ARBA00004740"/>
    </source>
</evidence>
<dbReference type="SUPFAM" id="SSF49785">
    <property type="entry name" value="Galactose-binding domain-like"/>
    <property type="match status" value="1"/>
</dbReference>
<feature type="domain" description="Beta-mannosidase-like galactose-binding" evidence="19">
    <location>
        <begin position="41"/>
        <end position="212"/>
    </location>
</feature>
<proteinExistence type="inferred from homology"/>
<evidence type="ECO:0000313" key="20">
    <source>
        <dbReference type="EMBL" id="AZQ61618.1"/>
    </source>
</evidence>
<dbReference type="InterPro" id="IPR006102">
    <property type="entry name" value="Ig-like_GH2"/>
</dbReference>
<gene>
    <name evidence="20" type="ORF">EI427_05045</name>
</gene>
<evidence type="ECO:0000256" key="15">
    <source>
        <dbReference type="ARBA" id="ARBA00041614"/>
    </source>
</evidence>
<dbReference type="PANTHER" id="PTHR43730:SF1">
    <property type="entry name" value="BETA-MANNOSIDASE"/>
    <property type="match status" value="1"/>
</dbReference>
<dbReference type="GO" id="GO:0006516">
    <property type="term" value="P:glycoprotein catabolic process"/>
    <property type="evidence" value="ECO:0007669"/>
    <property type="project" value="TreeGrafter"/>
</dbReference>
<dbReference type="Pfam" id="PF17786">
    <property type="entry name" value="Mannosidase_ig"/>
    <property type="match status" value="1"/>
</dbReference>
<keyword evidence="7" id="KW-0964">Secreted</keyword>
<dbReference type="SUPFAM" id="SSF51445">
    <property type="entry name" value="(Trans)glycosidases"/>
    <property type="match status" value="1"/>
</dbReference>
<dbReference type="InterPro" id="IPR036156">
    <property type="entry name" value="Beta-gal/glucu_dom_sf"/>
</dbReference>
<accession>A0A3Q9FK93</accession>
<comment type="subunit">
    <text evidence="5">Homodimer.</text>
</comment>
<evidence type="ECO:0000256" key="2">
    <source>
        <dbReference type="ARBA" id="ARBA00004371"/>
    </source>
</evidence>
<evidence type="ECO:0000256" key="8">
    <source>
        <dbReference type="ARBA" id="ARBA00022729"/>
    </source>
</evidence>
<dbReference type="PROSITE" id="PS51257">
    <property type="entry name" value="PROKAR_LIPOPROTEIN"/>
    <property type="match status" value="1"/>
</dbReference>
<evidence type="ECO:0000256" key="9">
    <source>
        <dbReference type="ARBA" id="ARBA00022801"/>
    </source>
</evidence>
<dbReference type="GO" id="GO:0005576">
    <property type="term" value="C:extracellular region"/>
    <property type="evidence" value="ECO:0007669"/>
    <property type="project" value="UniProtKB-SubCell"/>
</dbReference>
<evidence type="ECO:0000256" key="3">
    <source>
        <dbReference type="ARBA" id="ARBA00004613"/>
    </source>
</evidence>
<sequence>MKTINFKNLILVLFSVLTVGCTEDWMDTSNAKKLFPINNNWEFKQASKKQWYPATVPGVVHTDLFANKLIEDPFYRQNEKDLQWIEEEDWVYKTTFDAPVSVVEKNRFSLQFNGLDTYADVTLNGQQILSSDNMFVGYDEEVTSLLKEKGNTLEVYFHSPIKMTKPLRDKAGYEYPADNDARAEKFSIYSRKAPYSFGWDWGPRFVTSGIWRDINLMVWKTAKIEDVYIQQVSLTDQKAELTATVEVYSDQKTTAKIRLKADEHTFSSQKKEITLEKGKNTITLQATIDQPERWWPNGLGEQRRYAISTDLMVEEEIVDQKIEKIGLRTVELINEPDSLGESFFIKVNGQPVFMKGVNYIPQDSFLPSVTKERYDWMIESMTSVHMNMVRIWGGGIYESDYFYDQCDEKGLLVWQDFMFACTLYPGDKDFVKKVKAEAEYNIKRLRNRPSIALWCGNNEVGVAWDNWGWQDSYGWSKEVQDQLVADYNRLFKEVLPEMVNTYDKGRFYFPSSPISNWGKLEDFSKGDNHFWGVWHGKYPFESFKEYVPRFMSEYGFQAFPSFKAIKKFTIEEDWGLETDVMNTHQKSYTGNGLIKVYMERDFKVPSNFEDFVYVGMLLQADGMRQGFETHRRRMPYCMGTLYWQLDDCWPAASWSSIDYYGEWKALHYAVERAFRPQILSSDIEGEQLKVWLVNDEWSPRKSTLEVEWRTFKGETLATKRYPIEIRGNESKVVLETSLTEILGRKSTLKERKGMYMILRSVEESGRNDAHNYAFFVKPKDQQLPQATISTDVIEEDGQLFIKLSSDVFTESVALTIEGDAVAHFSDNYFHLPTKMEKYITVTRTELTATELKKVLTVKCLNNLK</sequence>
<evidence type="ECO:0000259" key="17">
    <source>
        <dbReference type="Pfam" id="PF17753"/>
    </source>
</evidence>
<dbReference type="InterPro" id="IPR054593">
    <property type="entry name" value="Beta-mannosidase-like_N2"/>
</dbReference>
<keyword evidence="10" id="KW-0325">Glycoprotein</keyword>
<evidence type="ECO:0000256" key="14">
    <source>
        <dbReference type="ARBA" id="ARBA00041069"/>
    </source>
</evidence>
<keyword evidence="9 20" id="KW-0378">Hydrolase</keyword>
<dbReference type="Pfam" id="PF00703">
    <property type="entry name" value="Glyco_hydro_2"/>
    <property type="match status" value="1"/>
</dbReference>
<dbReference type="InterPro" id="IPR017853">
    <property type="entry name" value="GH"/>
</dbReference>
<dbReference type="RefSeq" id="WP_126612287.1">
    <property type="nucleotide sequence ID" value="NZ_CP034562.1"/>
</dbReference>
<evidence type="ECO:0000259" key="18">
    <source>
        <dbReference type="Pfam" id="PF17786"/>
    </source>
</evidence>
<dbReference type="InterPro" id="IPR041625">
    <property type="entry name" value="Beta-mannosidase_Ig"/>
</dbReference>
<keyword evidence="11" id="KW-0458">Lysosome</keyword>
<name>A0A3Q9FK93_9BACT</name>
<dbReference type="KEGG" id="fll:EI427_05045"/>
<dbReference type="Gene3D" id="3.20.20.80">
    <property type="entry name" value="Glycosidases"/>
    <property type="match status" value="1"/>
</dbReference>
<dbReference type="AlphaFoldDB" id="A0A3Q9FK93"/>
<keyword evidence="21" id="KW-1185">Reference proteome</keyword>
<dbReference type="Gene3D" id="2.60.40.10">
    <property type="entry name" value="Immunoglobulins"/>
    <property type="match status" value="3"/>
</dbReference>
<feature type="domain" description="Beta-mannosidase Ig-fold" evidence="17">
    <location>
        <begin position="783"/>
        <end position="862"/>
    </location>
</feature>
<evidence type="ECO:0000256" key="6">
    <source>
        <dbReference type="ARBA" id="ARBA00012754"/>
    </source>
</evidence>
<comment type="pathway">
    <text evidence="4">Glycan metabolism; N-glycan degradation.</text>
</comment>
<dbReference type="InterPro" id="IPR050887">
    <property type="entry name" value="Beta-mannosidase_GH2"/>
</dbReference>
<dbReference type="Pfam" id="PF22666">
    <property type="entry name" value="Glyco_hydro_2_N2"/>
    <property type="match status" value="1"/>
</dbReference>
<dbReference type="InterPro" id="IPR013783">
    <property type="entry name" value="Ig-like_fold"/>
</dbReference>
<keyword evidence="8" id="KW-0732">Signal</keyword>
<dbReference type="EC" id="3.2.1.25" evidence="6"/>
<dbReference type="SUPFAM" id="SSF49303">
    <property type="entry name" value="beta-Galactosidase/glucuronidase domain"/>
    <property type="match status" value="3"/>
</dbReference>
<comment type="similarity">
    <text evidence="13">Belongs to the glycosyl hydrolase 2 family. Beta-mannosidase B subfamily.</text>
</comment>
<evidence type="ECO:0000259" key="19">
    <source>
        <dbReference type="Pfam" id="PF22666"/>
    </source>
</evidence>
<feature type="domain" description="Mannosidase Ig/CBM-like" evidence="18">
    <location>
        <begin position="687"/>
        <end position="780"/>
    </location>
</feature>
<comment type="catalytic activity">
    <reaction evidence="1">
        <text>Hydrolysis of terminal, non-reducing beta-D-mannose residues in beta-D-mannosides.</text>
        <dbReference type="EC" id="3.2.1.25"/>
    </reaction>
</comment>
<dbReference type="GO" id="GO:0004567">
    <property type="term" value="F:beta-mannosidase activity"/>
    <property type="evidence" value="ECO:0007669"/>
    <property type="project" value="UniProtKB-EC"/>
</dbReference>
<dbReference type="FunFam" id="2.60.120.260:FF:000060">
    <property type="entry name" value="Probable beta-mannosidase"/>
    <property type="match status" value="1"/>
</dbReference>
<dbReference type="EMBL" id="CP034562">
    <property type="protein sequence ID" value="AZQ61618.1"/>
    <property type="molecule type" value="Genomic_DNA"/>
</dbReference>